<organism evidence="1 2">
    <name type="scientific">Rhodopirellula europaea SH398</name>
    <dbReference type="NCBI Taxonomy" id="1263868"/>
    <lineage>
        <taxon>Bacteria</taxon>
        <taxon>Pseudomonadati</taxon>
        <taxon>Planctomycetota</taxon>
        <taxon>Planctomycetia</taxon>
        <taxon>Pirellulales</taxon>
        <taxon>Pirellulaceae</taxon>
        <taxon>Rhodopirellula</taxon>
    </lineage>
</organism>
<sequence length="64" mass="7467">MAVSVQHCSAIVERSDPLDNSKTKKGTCGKFSHVPFSMIHFIVWNWPCWLIRNGVLINRDPRWR</sequence>
<proteinExistence type="predicted"/>
<evidence type="ECO:0000313" key="2">
    <source>
        <dbReference type="Proteomes" id="UP000011996"/>
    </source>
</evidence>
<dbReference type="STRING" id="1263868.RESH_01327"/>
<dbReference type="Proteomes" id="UP000011996">
    <property type="component" value="Unassembled WGS sequence"/>
</dbReference>
<dbReference type="EMBL" id="ANOF01000047">
    <property type="protein sequence ID" value="EMI28106.1"/>
    <property type="molecule type" value="Genomic_DNA"/>
</dbReference>
<evidence type="ECO:0000313" key="1">
    <source>
        <dbReference type="EMBL" id="EMI28106.1"/>
    </source>
</evidence>
<comment type="caution">
    <text evidence="1">The sequence shown here is derived from an EMBL/GenBank/DDBJ whole genome shotgun (WGS) entry which is preliminary data.</text>
</comment>
<reference evidence="1 2" key="1">
    <citation type="journal article" date="2013" name="Mar. Genomics">
        <title>Expression of sulfatases in Rhodopirellula baltica and the diversity of sulfatases in the genus Rhodopirellula.</title>
        <authorList>
            <person name="Wegner C.E."/>
            <person name="Richter-Heitmann T."/>
            <person name="Klindworth A."/>
            <person name="Klockow C."/>
            <person name="Richter M."/>
            <person name="Achstetter T."/>
            <person name="Glockner F.O."/>
            <person name="Harder J."/>
        </authorList>
    </citation>
    <scope>NUCLEOTIDE SEQUENCE [LARGE SCALE GENOMIC DNA]</scope>
    <source>
        <strain evidence="1 2">SH398</strain>
    </source>
</reference>
<name>M5S9E1_9BACT</name>
<protein>
    <submittedName>
        <fullName evidence="1">Uncharacterized protein</fullName>
    </submittedName>
</protein>
<gene>
    <name evidence="1" type="ORF">RESH_01327</name>
</gene>
<accession>M5S9E1</accession>
<dbReference type="PATRIC" id="fig|1263868.3.peg.1425"/>
<dbReference type="AlphaFoldDB" id="M5S9E1"/>